<dbReference type="HOGENOM" id="CLU_3204581_0_0_5"/>
<dbReference type="AlphaFoldDB" id="E6VNF1"/>
<evidence type="ECO:0000313" key="1">
    <source>
        <dbReference type="EMBL" id="ADU43570.1"/>
    </source>
</evidence>
<dbReference type="EMBL" id="CP002418">
    <property type="protein sequence ID" value="ADU43570.1"/>
    <property type="molecule type" value="Genomic_DNA"/>
</dbReference>
<gene>
    <name evidence="1" type="ordered locus">Rpdx1_1959</name>
</gene>
<accession>E6VNF1</accession>
<evidence type="ECO:0000313" key="2">
    <source>
        <dbReference type="Proteomes" id="UP000001402"/>
    </source>
</evidence>
<organism evidence="1 2">
    <name type="scientific">Rhodopseudomonas palustris (strain DX-1)</name>
    <dbReference type="NCBI Taxonomy" id="652103"/>
    <lineage>
        <taxon>Bacteria</taxon>
        <taxon>Pseudomonadati</taxon>
        <taxon>Pseudomonadota</taxon>
        <taxon>Alphaproteobacteria</taxon>
        <taxon>Hyphomicrobiales</taxon>
        <taxon>Nitrobacteraceae</taxon>
        <taxon>Rhodopseudomonas</taxon>
    </lineage>
</organism>
<sequence>MEKFIKNENIRRYRELLRAETNLDKRRVILMLLAEEEAKEIPPKA</sequence>
<dbReference type="eggNOG" id="ENOG50317M7">
    <property type="taxonomic scope" value="Bacteria"/>
</dbReference>
<name>E6VNF1_RHOPX</name>
<proteinExistence type="predicted"/>
<protein>
    <submittedName>
        <fullName evidence="1">Uncharacterized protein</fullName>
    </submittedName>
</protein>
<reference evidence="1" key="1">
    <citation type="submission" date="2010-12" db="EMBL/GenBank/DDBJ databases">
        <title>Complete sequence of Rhodopseudomonas palustris DX-1.</title>
        <authorList>
            <consortium name="US DOE Joint Genome Institute"/>
            <person name="Lucas S."/>
            <person name="Copeland A."/>
            <person name="Lapidus A."/>
            <person name="Cheng J.-F."/>
            <person name="Goodwin L."/>
            <person name="Pitluck S."/>
            <person name="Misra M."/>
            <person name="Chertkov O."/>
            <person name="Detter J.C."/>
            <person name="Han C."/>
            <person name="Tapia R."/>
            <person name="Land M."/>
            <person name="Hauser L."/>
            <person name="Kyrpides N."/>
            <person name="Ivanova N."/>
            <person name="Ovchinnikova G."/>
            <person name="Logan B."/>
            <person name="Oda Y."/>
            <person name="Harwood C."/>
            <person name="Woyke T."/>
        </authorList>
    </citation>
    <scope>NUCLEOTIDE SEQUENCE [LARGE SCALE GENOMIC DNA]</scope>
    <source>
        <strain evidence="1">DX-1</strain>
    </source>
</reference>
<dbReference type="Proteomes" id="UP000001402">
    <property type="component" value="Chromosome"/>
</dbReference>
<dbReference type="KEGG" id="rpx:Rpdx1_1959"/>